<dbReference type="EMBL" id="JACRSN010000016">
    <property type="protein sequence ID" value="MBC8534378.1"/>
    <property type="molecule type" value="Genomic_DNA"/>
</dbReference>
<name>A0A926HSK3_9FIRM</name>
<dbReference type="RefSeq" id="WP_249319961.1">
    <property type="nucleotide sequence ID" value="NZ_JACRSN010000016.1"/>
</dbReference>
<dbReference type="Proteomes" id="UP000651482">
    <property type="component" value="Unassembled WGS sequence"/>
</dbReference>
<evidence type="ECO:0000256" key="1">
    <source>
        <dbReference type="ARBA" id="ARBA00022679"/>
    </source>
</evidence>
<dbReference type="AlphaFoldDB" id="A0A926HSK3"/>
<keyword evidence="1" id="KW-0808">Transferase</keyword>
<gene>
    <name evidence="4" type="ORF">IAG03_10340</name>
</gene>
<dbReference type="SUPFAM" id="SSF69593">
    <property type="entry name" value="Glycerol-3-phosphate (1)-acyltransferase"/>
    <property type="match status" value="1"/>
</dbReference>
<dbReference type="PANTHER" id="PTHR10434:SF11">
    <property type="entry name" value="1-ACYL-SN-GLYCEROL-3-PHOSPHATE ACYLTRANSFERASE"/>
    <property type="match status" value="1"/>
</dbReference>
<evidence type="ECO:0000256" key="2">
    <source>
        <dbReference type="ARBA" id="ARBA00023315"/>
    </source>
</evidence>
<dbReference type="SMART" id="SM00563">
    <property type="entry name" value="PlsC"/>
    <property type="match status" value="1"/>
</dbReference>
<dbReference type="InterPro" id="IPR002123">
    <property type="entry name" value="Plipid/glycerol_acylTrfase"/>
</dbReference>
<dbReference type="GO" id="GO:0006654">
    <property type="term" value="P:phosphatidic acid biosynthetic process"/>
    <property type="evidence" value="ECO:0007669"/>
    <property type="project" value="TreeGrafter"/>
</dbReference>
<protein>
    <submittedName>
        <fullName evidence="4">1-acyl-sn-glycerol-3-phosphate acyltransferase</fullName>
    </submittedName>
</protein>
<organism evidence="4 5">
    <name type="scientific">Yeguia hominis</name>
    <dbReference type="NCBI Taxonomy" id="2763662"/>
    <lineage>
        <taxon>Bacteria</taxon>
        <taxon>Bacillati</taxon>
        <taxon>Bacillota</taxon>
        <taxon>Clostridia</taxon>
        <taxon>Eubacteriales</taxon>
        <taxon>Yeguiaceae</taxon>
        <taxon>Yeguia</taxon>
    </lineage>
</organism>
<evidence type="ECO:0000313" key="4">
    <source>
        <dbReference type="EMBL" id="MBC8534378.1"/>
    </source>
</evidence>
<evidence type="ECO:0000259" key="3">
    <source>
        <dbReference type="SMART" id="SM00563"/>
    </source>
</evidence>
<keyword evidence="2 4" id="KW-0012">Acyltransferase</keyword>
<proteinExistence type="predicted"/>
<dbReference type="GO" id="GO:0003841">
    <property type="term" value="F:1-acylglycerol-3-phosphate O-acyltransferase activity"/>
    <property type="evidence" value="ECO:0007669"/>
    <property type="project" value="TreeGrafter"/>
</dbReference>
<dbReference type="Pfam" id="PF01553">
    <property type="entry name" value="Acyltransferase"/>
    <property type="match status" value="1"/>
</dbReference>
<dbReference type="PANTHER" id="PTHR10434">
    <property type="entry name" value="1-ACYL-SN-GLYCEROL-3-PHOSPHATE ACYLTRANSFERASE"/>
    <property type="match status" value="1"/>
</dbReference>
<keyword evidence="5" id="KW-1185">Reference proteome</keyword>
<sequence length="196" mass="21594">MLYTAGLKILGTISRALFRIRIDGAQRIPQSGAVLLLSNHRSVCDPLFLAMGCPRPIRYMAKSELFDEHGKLARGLLYRLGAFPVNRESSDLTSLRTALSLLKSEAVLGVFPQGRCVSDCEPFSALPGAAFLALRSGASVLPACIRCKGRVRLFKRIEIRFGEPFVFPAGRYGKQAVEQARAEITGRIQRLLEDET</sequence>
<feature type="domain" description="Phospholipid/glycerol acyltransferase" evidence="3">
    <location>
        <begin position="34"/>
        <end position="148"/>
    </location>
</feature>
<dbReference type="CDD" id="cd07989">
    <property type="entry name" value="LPLAT_AGPAT-like"/>
    <property type="match status" value="1"/>
</dbReference>
<reference evidence="4" key="1">
    <citation type="submission" date="2020-08" db="EMBL/GenBank/DDBJ databases">
        <title>Genome public.</title>
        <authorList>
            <person name="Liu C."/>
            <person name="Sun Q."/>
        </authorList>
    </citation>
    <scope>NUCLEOTIDE SEQUENCE</scope>
    <source>
        <strain evidence="4">NSJ-40</strain>
    </source>
</reference>
<evidence type="ECO:0000313" key="5">
    <source>
        <dbReference type="Proteomes" id="UP000651482"/>
    </source>
</evidence>
<comment type="caution">
    <text evidence="4">The sequence shown here is derived from an EMBL/GenBank/DDBJ whole genome shotgun (WGS) entry which is preliminary data.</text>
</comment>
<accession>A0A926HSK3</accession>